<accession>A0A9X1FAT5</accession>
<dbReference type="Proteomes" id="UP001138894">
    <property type="component" value="Unassembled WGS sequence"/>
</dbReference>
<keyword evidence="3" id="KW-1185">Reference proteome</keyword>
<feature type="transmembrane region" description="Helical" evidence="1">
    <location>
        <begin position="128"/>
        <end position="146"/>
    </location>
</feature>
<organism evidence="2 3">
    <name type="scientific">Winogradskyella luteola</name>
    <dbReference type="NCBI Taxonomy" id="2828330"/>
    <lineage>
        <taxon>Bacteria</taxon>
        <taxon>Pseudomonadati</taxon>
        <taxon>Bacteroidota</taxon>
        <taxon>Flavobacteriia</taxon>
        <taxon>Flavobacteriales</taxon>
        <taxon>Flavobacteriaceae</taxon>
        <taxon>Winogradskyella</taxon>
    </lineage>
</organism>
<evidence type="ECO:0000313" key="3">
    <source>
        <dbReference type="Proteomes" id="UP001138894"/>
    </source>
</evidence>
<dbReference type="AlphaFoldDB" id="A0A9X1FAT5"/>
<feature type="transmembrane region" description="Helical" evidence="1">
    <location>
        <begin position="56"/>
        <end position="83"/>
    </location>
</feature>
<reference evidence="2" key="1">
    <citation type="submission" date="2021-04" db="EMBL/GenBank/DDBJ databases">
        <authorList>
            <person name="Pira H."/>
            <person name="Risdian C."/>
            <person name="Wink J."/>
        </authorList>
    </citation>
    <scope>NUCLEOTIDE SEQUENCE</scope>
    <source>
        <strain evidence="2">WHY3</strain>
    </source>
</reference>
<gene>
    <name evidence="2" type="ORF">KCG49_14700</name>
</gene>
<dbReference type="RefSeq" id="WP_218547577.1">
    <property type="nucleotide sequence ID" value="NZ_JAGSPD010000015.1"/>
</dbReference>
<protein>
    <recommendedName>
        <fullName evidence="4">O-antigen ligase</fullName>
    </recommendedName>
</protein>
<evidence type="ECO:0000313" key="2">
    <source>
        <dbReference type="EMBL" id="MBV7270436.1"/>
    </source>
</evidence>
<feature type="transmembrane region" description="Helical" evidence="1">
    <location>
        <begin position="104"/>
        <end position="122"/>
    </location>
</feature>
<comment type="caution">
    <text evidence="2">The sequence shown here is derived from an EMBL/GenBank/DDBJ whole genome shotgun (WGS) entry which is preliminary data.</text>
</comment>
<name>A0A9X1FAT5_9FLAO</name>
<feature type="transmembrane region" description="Helical" evidence="1">
    <location>
        <begin position="414"/>
        <end position="432"/>
    </location>
</feature>
<evidence type="ECO:0000256" key="1">
    <source>
        <dbReference type="SAM" id="Phobius"/>
    </source>
</evidence>
<feature type="transmembrane region" description="Helical" evidence="1">
    <location>
        <begin position="386"/>
        <end position="407"/>
    </location>
</feature>
<dbReference type="EMBL" id="JAGSPD010000015">
    <property type="protein sequence ID" value="MBV7270436.1"/>
    <property type="molecule type" value="Genomic_DNA"/>
</dbReference>
<feature type="transmembrane region" description="Helical" evidence="1">
    <location>
        <begin position="362"/>
        <end position="380"/>
    </location>
</feature>
<keyword evidence="1" id="KW-0812">Transmembrane</keyword>
<proteinExistence type="predicted"/>
<keyword evidence="1" id="KW-0472">Membrane</keyword>
<evidence type="ECO:0008006" key="4">
    <source>
        <dbReference type="Google" id="ProtNLM"/>
    </source>
</evidence>
<feature type="transmembrane region" description="Helical" evidence="1">
    <location>
        <begin position="195"/>
        <end position="215"/>
    </location>
</feature>
<sequence>MNKFKINFIKLNPKTSILLLVYLIVFLFCTFNEPLYSPDTYSYLRAMPYRQMGYVIFLKVFTTLFGSFYDVIVVIFHAVFSLFGVHYFFIRISKVFKLSNLQRSLLLIILIYPFFPPLSIANNLCSEGLGYGLYLMFIAMGIDILFNKKYQNLKYYLIVYLALVSVRSQFIFSTLIFAGTYFLMYRKELLQKKHILNILVFVGIILVASITERTYHKIKDGFFKPTPLGYTSAATAPIYLSDKADYKLIENEDYREIFKISYDSLIKKDLLIKPEYTTKEAYKFFHDNLPKICNQTVREVGKAYYSIKPTPKEWSDSQANSYIFFETEAACKEYTKVLILNNLKEWSKLFYANITYGFKYQLLLWFVVLMFFFSLIKTFLNYEKEYSIIFLLSSLILSNAMFVAFAVHSIQRYLFYNYALIFLLFLSTYNLLRRGQKP</sequence>
<feature type="transmembrane region" description="Helical" evidence="1">
    <location>
        <begin position="158"/>
        <end position="183"/>
    </location>
</feature>
<keyword evidence="1" id="KW-1133">Transmembrane helix</keyword>